<evidence type="ECO:0000256" key="3">
    <source>
        <dbReference type="ARBA" id="ARBA00022448"/>
    </source>
</evidence>
<evidence type="ECO:0000313" key="11">
    <source>
        <dbReference type="EMBL" id="MQY31977.1"/>
    </source>
</evidence>
<feature type="transmembrane region" description="Helical" evidence="10">
    <location>
        <begin position="199"/>
        <end position="219"/>
    </location>
</feature>
<comment type="subcellular location">
    <subcellularLocation>
        <location evidence="1">Cell membrane</location>
        <topology evidence="1">Multi-pass membrane protein</topology>
    </subcellularLocation>
</comment>
<dbReference type="Gene3D" id="1.20.1730.10">
    <property type="entry name" value="Sodium/glucose cotransporter"/>
    <property type="match status" value="1"/>
</dbReference>
<feature type="transmembrane region" description="Helical" evidence="10">
    <location>
        <begin position="498"/>
        <end position="517"/>
    </location>
</feature>
<feature type="transmembrane region" description="Helical" evidence="10">
    <location>
        <begin position="422"/>
        <end position="447"/>
    </location>
</feature>
<comment type="similarity">
    <text evidence="2 9">Belongs to the sodium:solute symporter (SSF) (TC 2.A.21) family.</text>
</comment>
<comment type="caution">
    <text evidence="11">The sequence shown here is derived from an EMBL/GenBank/DDBJ whole genome shotgun (WGS) entry which is preliminary data.</text>
</comment>
<reference evidence="11 12" key="1">
    <citation type="submission" date="2019-10" db="EMBL/GenBank/DDBJ databases">
        <title>Nocardia macrotermitis sp. nov. and Nocardia aurantia sp. nov., isolated from the gut of fungus growing-termite Macrotermes natalensis.</title>
        <authorList>
            <person name="Benndorf R."/>
            <person name="Schwitalla J."/>
            <person name="Martin K."/>
            <person name="De Beer W."/>
            <person name="Kaster A.-K."/>
            <person name="Vollmers J."/>
            <person name="Poulsen M."/>
            <person name="Beemelmanns C."/>
        </authorList>
    </citation>
    <scope>NUCLEOTIDE SEQUENCE [LARGE SCALE GENOMIC DNA]</scope>
    <source>
        <strain evidence="11 12">RB56</strain>
    </source>
</reference>
<dbReference type="InterPro" id="IPR050277">
    <property type="entry name" value="Sodium:Solute_Symporter"/>
</dbReference>
<evidence type="ECO:0000256" key="10">
    <source>
        <dbReference type="SAM" id="Phobius"/>
    </source>
</evidence>
<dbReference type="EMBL" id="WEGI01000028">
    <property type="protein sequence ID" value="MQY31977.1"/>
    <property type="molecule type" value="Genomic_DNA"/>
</dbReference>
<dbReference type="PANTHER" id="PTHR48086">
    <property type="entry name" value="SODIUM/PROLINE SYMPORTER-RELATED"/>
    <property type="match status" value="1"/>
</dbReference>
<keyword evidence="5 10" id="KW-0812">Transmembrane</keyword>
<dbReference type="GO" id="GO:0015293">
    <property type="term" value="F:symporter activity"/>
    <property type="evidence" value="ECO:0007669"/>
    <property type="project" value="UniProtKB-KW"/>
</dbReference>
<feature type="transmembrane region" description="Helical" evidence="10">
    <location>
        <begin position="348"/>
        <end position="377"/>
    </location>
</feature>
<evidence type="ECO:0000256" key="6">
    <source>
        <dbReference type="ARBA" id="ARBA00022847"/>
    </source>
</evidence>
<keyword evidence="6" id="KW-0769">Symport</keyword>
<evidence type="ECO:0000256" key="7">
    <source>
        <dbReference type="ARBA" id="ARBA00022989"/>
    </source>
</evidence>
<keyword evidence="7 10" id="KW-1133">Transmembrane helix</keyword>
<dbReference type="OrthoDB" id="9764416at2"/>
<dbReference type="GO" id="GO:0015123">
    <property type="term" value="F:acetate transmembrane transporter activity"/>
    <property type="evidence" value="ECO:0007669"/>
    <property type="project" value="TreeGrafter"/>
</dbReference>
<feature type="transmembrane region" description="Helical" evidence="10">
    <location>
        <begin position="132"/>
        <end position="160"/>
    </location>
</feature>
<feature type="transmembrane region" description="Helical" evidence="10">
    <location>
        <begin position="459"/>
        <end position="478"/>
    </location>
</feature>
<feature type="transmembrane region" description="Helical" evidence="10">
    <location>
        <begin position="58"/>
        <end position="81"/>
    </location>
</feature>
<dbReference type="AlphaFoldDB" id="A0A7K0E2N8"/>
<dbReference type="CDD" id="cd11480">
    <property type="entry name" value="SLC5sbd_u4"/>
    <property type="match status" value="1"/>
</dbReference>
<keyword evidence="3" id="KW-0813">Transport</keyword>
<evidence type="ECO:0000256" key="4">
    <source>
        <dbReference type="ARBA" id="ARBA00022475"/>
    </source>
</evidence>
<keyword evidence="8 10" id="KW-0472">Membrane</keyword>
<feature type="transmembrane region" description="Helical" evidence="10">
    <location>
        <begin position="87"/>
        <end position="105"/>
    </location>
</feature>
<dbReference type="GO" id="GO:0005886">
    <property type="term" value="C:plasma membrane"/>
    <property type="evidence" value="ECO:0007669"/>
    <property type="project" value="UniProtKB-SubCell"/>
</dbReference>
<dbReference type="InterPro" id="IPR038377">
    <property type="entry name" value="Na/Glc_symporter_sf"/>
</dbReference>
<protein>
    <submittedName>
        <fullName evidence="11">Monocarboxylic acid transporter</fullName>
    </submittedName>
</protein>
<evidence type="ECO:0000256" key="9">
    <source>
        <dbReference type="RuleBase" id="RU362091"/>
    </source>
</evidence>
<keyword evidence="12" id="KW-1185">Reference proteome</keyword>
<feature type="transmembrane region" description="Helical" evidence="10">
    <location>
        <begin position="262"/>
        <end position="284"/>
    </location>
</feature>
<dbReference type="Proteomes" id="UP000431401">
    <property type="component" value="Unassembled WGS sequence"/>
</dbReference>
<gene>
    <name evidence="11" type="primary">mctC_2</name>
    <name evidence="11" type="ORF">NRB56_75890</name>
</gene>
<dbReference type="RefSeq" id="WP_153349180.1">
    <property type="nucleotide sequence ID" value="NZ_WEGI01000028.1"/>
</dbReference>
<dbReference type="NCBIfam" id="TIGR00813">
    <property type="entry name" value="sss"/>
    <property type="match status" value="1"/>
</dbReference>
<evidence type="ECO:0000313" key="12">
    <source>
        <dbReference type="Proteomes" id="UP000431401"/>
    </source>
</evidence>
<proteinExistence type="inferred from homology"/>
<dbReference type="PANTHER" id="PTHR48086:SF6">
    <property type="entry name" value="CATION_ACETATE SYMPORTER ACTP"/>
    <property type="match status" value="1"/>
</dbReference>
<evidence type="ECO:0000256" key="5">
    <source>
        <dbReference type="ARBA" id="ARBA00022692"/>
    </source>
</evidence>
<dbReference type="PROSITE" id="PS50283">
    <property type="entry name" value="NA_SOLUT_SYMP_3"/>
    <property type="match status" value="1"/>
</dbReference>
<feature type="transmembrane region" description="Helical" evidence="10">
    <location>
        <begin position="19"/>
        <end position="37"/>
    </location>
</feature>
<dbReference type="GO" id="GO:0006847">
    <property type="term" value="P:plasma membrane acetate transport"/>
    <property type="evidence" value="ECO:0007669"/>
    <property type="project" value="TreeGrafter"/>
</dbReference>
<evidence type="ECO:0000256" key="8">
    <source>
        <dbReference type="ARBA" id="ARBA00023136"/>
    </source>
</evidence>
<sequence length="543" mass="55816">MNHTYLAAAATVGNPATNIAIFCAFVAITMVVVVRASRNSRTAADYFTGGRGFTGPQNGIAIAGDYLSAASFLGIAGAIAVYGYDGFLYSIGFLVAWLVALLLVAESLRNTGKFTMADVLSFRLRQGPVRTAAALTTLAVSLFYLLAQMAGAGGLVALLLGITSRAGQSVVIAVVGVLMIVYVLVGGMKGTTWVQIIKAVLLIAGAALMTVMVLGKYGFDVSHILHSAQESVSGSANKAVAKRDVLAPGAQYGGNATSKLNFVSLGLALVLGTAGLPHVLMRFYTVPTAKEARRSVVWAIGLIGAFYLFTLVLGYGAAAIVGPDRILAAAGGQNSAAPLLAFELGGVVLLGVISAVAFATILAVVAGLTITAATSFAHDIYAGVVKRGVVDETRQVRVSQIAAVVIGLLAIGLGILANGQNIAFLVALAFAVAAAANLPTILFSLFWRRFNTTGALWSMYGGLVSTLVLIVFSPAVSGNKTAMIPSADFDWFPLSNPGIVSIPLAFVLAVIGTLVGSPDRTGKDAEMEVRSLTGVGAETALAH</sequence>
<accession>A0A7K0E2N8</accession>
<evidence type="ECO:0000256" key="1">
    <source>
        <dbReference type="ARBA" id="ARBA00004651"/>
    </source>
</evidence>
<feature type="transmembrane region" description="Helical" evidence="10">
    <location>
        <begin position="398"/>
        <end position="416"/>
    </location>
</feature>
<keyword evidence="4" id="KW-1003">Cell membrane</keyword>
<organism evidence="11 12">
    <name type="scientific">Nocardia aurantia</name>
    <dbReference type="NCBI Taxonomy" id="2585199"/>
    <lineage>
        <taxon>Bacteria</taxon>
        <taxon>Bacillati</taxon>
        <taxon>Actinomycetota</taxon>
        <taxon>Actinomycetes</taxon>
        <taxon>Mycobacteriales</taxon>
        <taxon>Nocardiaceae</taxon>
        <taxon>Nocardia</taxon>
    </lineage>
</organism>
<evidence type="ECO:0000256" key="2">
    <source>
        <dbReference type="ARBA" id="ARBA00006434"/>
    </source>
</evidence>
<feature type="transmembrane region" description="Helical" evidence="10">
    <location>
        <begin position="296"/>
        <end position="318"/>
    </location>
</feature>
<name>A0A7K0E2N8_9NOCA</name>
<feature type="transmembrane region" description="Helical" evidence="10">
    <location>
        <begin position="166"/>
        <end position="187"/>
    </location>
</feature>
<dbReference type="Pfam" id="PF00474">
    <property type="entry name" value="SSF"/>
    <property type="match status" value="1"/>
</dbReference>
<dbReference type="InterPro" id="IPR001734">
    <property type="entry name" value="Na/solute_symporter"/>
</dbReference>